<dbReference type="InterPro" id="IPR010310">
    <property type="entry name" value="T7SS_ESAT-6-like"/>
</dbReference>
<dbReference type="NCBIfam" id="TIGR03930">
    <property type="entry name" value="WXG100_ESAT6"/>
    <property type="match status" value="1"/>
</dbReference>
<dbReference type="InterPro" id="IPR036689">
    <property type="entry name" value="ESAT-6-like_sf"/>
</dbReference>
<organism evidence="2 3">
    <name type="scientific">Streptoalloteichus hindustanus</name>
    <dbReference type="NCBI Taxonomy" id="2017"/>
    <lineage>
        <taxon>Bacteria</taxon>
        <taxon>Bacillati</taxon>
        <taxon>Actinomycetota</taxon>
        <taxon>Actinomycetes</taxon>
        <taxon>Pseudonocardiales</taxon>
        <taxon>Pseudonocardiaceae</taxon>
        <taxon>Streptoalloteichus</taxon>
    </lineage>
</organism>
<sequence>MEIKVTFGALSQAQGDISSTANKIEGQLENLKSRLQPLVSTWDGEAAASYNEHQRKWDEAAADLKQVLNQIGIAVGHALEQYQDAERKNASRWGG</sequence>
<dbReference type="EMBL" id="FQVN01000001">
    <property type="protein sequence ID" value="SHE42348.1"/>
    <property type="molecule type" value="Genomic_DNA"/>
</dbReference>
<evidence type="ECO:0000313" key="3">
    <source>
        <dbReference type="Proteomes" id="UP000184501"/>
    </source>
</evidence>
<proteinExistence type="inferred from homology"/>
<dbReference type="STRING" id="2017.SAMN05444320_10148"/>
<name>A0A1M4TDA1_STRHI</name>
<gene>
    <name evidence="2" type="ORF">SAMN05444320_10148</name>
</gene>
<dbReference type="SUPFAM" id="SSF140453">
    <property type="entry name" value="EsxAB dimer-like"/>
    <property type="match status" value="1"/>
</dbReference>
<reference evidence="2 3" key="1">
    <citation type="submission" date="2016-11" db="EMBL/GenBank/DDBJ databases">
        <authorList>
            <person name="Jaros S."/>
            <person name="Januszkiewicz K."/>
            <person name="Wedrychowicz H."/>
        </authorList>
    </citation>
    <scope>NUCLEOTIDE SEQUENCE [LARGE SCALE GENOMIC DNA]</scope>
    <source>
        <strain evidence="2 3">DSM 44523</strain>
    </source>
</reference>
<dbReference type="OrthoDB" id="3387628at2"/>
<dbReference type="Pfam" id="PF06013">
    <property type="entry name" value="WXG100"/>
    <property type="match status" value="1"/>
</dbReference>
<protein>
    <recommendedName>
        <fullName evidence="1">ESAT-6-like protein</fullName>
    </recommendedName>
</protein>
<keyword evidence="3" id="KW-1185">Reference proteome</keyword>
<comment type="similarity">
    <text evidence="1">Belongs to the WXG100 family.</text>
</comment>
<evidence type="ECO:0000256" key="1">
    <source>
        <dbReference type="RuleBase" id="RU362001"/>
    </source>
</evidence>
<dbReference type="Proteomes" id="UP000184501">
    <property type="component" value="Unassembled WGS sequence"/>
</dbReference>
<dbReference type="RefSeq" id="WP_073479304.1">
    <property type="nucleotide sequence ID" value="NZ_FQVN01000001.1"/>
</dbReference>
<evidence type="ECO:0000313" key="2">
    <source>
        <dbReference type="EMBL" id="SHE42348.1"/>
    </source>
</evidence>
<dbReference type="AlphaFoldDB" id="A0A1M4TDA1"/>
<dbReference type="Gene3D" id="1.10.287.1060">
    <property type="entry name" value="ESAT-6-like"/>
    <property type="match status" value="1"/>
</dbReference>
<accession>A0A1M4TDA1</accession>